<dbReference type="OrthoDB" id="5920073at2759"/>
<dbReference type="KEGG" id="nve:5514141"/>
<gene>
    <name evidence="4" type="ORF">NEMVEDRAFT_v1g33715</name>
</gene>
<dbReference type="EMBL" id="DS469566">
    <property type="protein sequence ID" value="EDO42311.1"/>
    <property type="molecule type" value="Genomic_DNA"/>
</dbReference>
<dbReference type="SUPFAM" id="SSF48452">
    <property type="entry name" value="TPR-like"/>
    <property type="match status" value="1"/>
</dbReference>
<dbReference type="STRING" id="45351.A7S1W9"/>
<dbReference type="Proteomes" id="UP000001593">
    <property type="component" value="Unassembled WGS sequence"/>
</dbReference>
<sequence length="230" mass="26618">HRSSIQLSQRLDLILKSATNWEEIFQAETIIIRQRLRSNCESLIFNHPKEYGRKAEELLWRKVFYDVIQWLRQHRKVSPNDEHLESSCRSHLISASGYYYHLLIQLQSLYGTNLKGVVSWTAQGLHTASGIDAEVADWALRACQRCLLYMGDLARYQQEFEGEKSIKLAERFYCEALHLNPQLGMPHNQLGTLLVSQSCGAEGVYHYLRCLIAKESFEGTEGNLVRLFEK</sequence>
<dbReference type="InterPro" id="IPR019458">
    <property type="entry name" value="Est1-like_N"/>
</dbReference>
<evidence type="ECO:0000259" key="2">
    <source>
        <dbReference type="Pfam" id="PF10373"/>
    </source>
</evidence>
<evidence type="ECO:0000256" key="1">
    <source>
        <dbReference type="ARBA" id="ARBA00023161"/>
    </source>
</evidence>
<protein>
    <submittedName>
        <fullName evidence="4">Uncharacterized protein</fullName>
    </submittedName>
</protein>
<dbReference type="PhylomeDB" id="A7S1W9"/>
<feature type="non-terminal residue" evidence="4">
    <location>
        <position position="1"/>
    </location>
</feature>
<evidence type="ECO:0000313" key="4">
    <source>
        <dbReference type="EMBL" id="EDO42311.1"/>
    </source>
</evidence>
<dbReference type="InterPro" id="IPR011990">
    <property type="entry name" value="TPR-like_helical_dom_sf"/>
</dbReference>
<dbReference type="AlphaFoldDB" id="A7S1W9"/>
<evidence type="ECO:0000313" key="5">
    <source>
        <dbReference type="Proteomes" id="UP000001593"/>
    </source>
</evidence>
<dbReference type="eggNOG" id="KOG2162">
    <property type="taxonomic scope" value="Eukaryota"/>
</dbReference>
<dbReference type="PANTHER" id="PTHR15696">
    <property type="entry name" value="SMG-7 SUPPRESSOR WITH MORPHOLOGICAL EFFECT ON GENITALIA PROTEIN 7"/>
    <property type="match status" value="1"/>
</dbReference>
<keyword evidence="5" id="KW-1185">Reference proteome</keyword>
<dbReference type="OMA" id="SENDRCQ"/>
<dbReference type="FunFam" id="1.25.40.10:FF:000047">
    <property type="entry name" value="SMG5, nonsense mediated mRNA decay factor"/>
    <property type="match status" value="1"/>
</dbReference>
<feature type="domain" description="DNA/RNA-binding" evidence="2">
    <location>
        <begin position="169"/>
        <end position="230"/>
    </location>
</feature>
<feature type="non-terminal residue" evidence="4">
    <location>
        <position position="230"/>
    </location>
</feature>
<dbReference type="HOGENOM" id="CLU_1207432_0_0_1"/>
<dbReference type="InterPro" id="IPR045153">
    <property type="entry name" value="Est1/Ebs1-like"/>
</dbReference>
<dbReference type="InterPro" id="IPR018834">
    <property type="entry name" value="DNA/RNA-bd_Est1-type"/>
</dbReference>
<keyword evidence="1" id="KW-0866">Nonsense-mediated mRNA decay</keyword>
<dbReference type="Gene3D" id="1.25.40.10">
    <property type="entry name" value="Tetratricopeptide repeat domain"/>
    <property type="match status" value="1"/>
</dbReference>
<dbReference type="GO" id="GO:0000184">
    <property type="term" value="P:nuclear-transcribed mRNA catabolic process, nonsense-mediated decay"/>
    <property type="evidence" value="ECO:0007669"/>
    <property type="project" value="UniProtKB-KW"/>
</dbReference>
<dbReference type="InParanoid" id="A7S1W9"/>
<reference evidence="4 5" key="1">
    <citation type="journal article" date="2007" name="Science">
        <title>Sea anemone genome reveals ancestral eumetazoan gene repertoire and genomic organization.</title>
        <authorList>
            <person name="Putnam N.H."/>
            <person name="Srivastava M."/>
            <person name="Hellsten U."/>
            <person name="Dirks B."/>
            <person name="Chapman J."/>
            <person name="Salamov A."/>
            <person name="Terry A."/>
            <person name="Shapiro H."/>
            <person name="Lindquist E."/>
            <person name="Kapitonov V.V."/>
            <person name="Jurka J."/>
            <person name="Genikhovich G."/>
            <person name="Grigoriev I.V."/>
            <person name="Lucas S.M."/>
            <person name="Steele R.E."/>
            <person name="Finnerty J.R."/>
            <person name="Technau U."/>
            <person name="Martindale M.Q."/>
            <person name="Rokhsar D.S."/>
        </authorList>
    </citation>
    <scope>NUCLEOTIDE SEQUENCE [LARGE SCALE GENOMIC DNA]</scope>
    <source>
        <strain evidence="5">CH2 X CH6</strain>
    </source>
</reference>
<dbReference type="Pfam" id="PF10374">
    <property type="entry name" value="EST1"/>
    <property type="match status" value="1"/>
</dbReference>
<organism evidence="4 5">
    <name type="scientific">Nematostella vectensis</name>
    <name type="common">Starlet sea anemone</name>
    <dbReference type="NCBI Taxonomy" id="45351"/>
    <lineage>
        <taxon>Eukaryota</taxon>
        <taxon>Metazoa</taxon>
        <taxon>Cnidaria</taxon>
        <taxon>Anthozoa</taxon>
        <taxon>Hexacorallia</taxon>
        <taxon>Actiniaria</taxon>
        <taxon>Edwardsiidae</taxon>
        <taxon>Nematostella</taxon>
    </lineage>
</organism>
<name>A7S1W9_NEMVE</name>
<dbReference type="PANTHER" id="PTHR15696:SF7">
    <property type="entry name" value="NONSENSE-MEDIATED MRNA DECAY FACTOR"/>
    <property type="match status" value="1"/>
</dbReference>
<accession>A7S1W9</accession>
<dbReference type="Pfam" id="PF10373">
    <property type="entry name" value="EST1_DNA_bind"/>
    <property type="match status" value="1"/>
</dbReference>
<evidence type="ECO:0000259" key="3">
    <source>
        <dbReference type="Pfam" id="PF10374"/>
    </source>
</evidence>
<proteinExistence type="predicted"/>
<feature type="domain" description="Telomerase activating protein Est1-like N-terminal" evidence="3">
    <location>
        <begin position="54"/>
        <end position="161"/>
    </location>
</feature>